<dbReference type="Pfam" id="PF12841">
    <property type="entry name" value="YvrJ"/>
    <property type="match status" value="1"/>
</dbReference>
<keyword evidence="1" id="KW-0472">Membrane</keyword>
<protein>
    <submittedName>
        <fullName evidence="2">YvrJ family protein</fullName>
    </submittedName>
</protein>
<dbReference type="InterPro" id="IPR024419">
    <property type="entry name" value="YvrJ"/>
</dbReference>
<dbReference type="EMBL" id="CP144914">
    <property type="protein sequence ID" value="WWD79938.1"/>
    <property type="molecule type" value="Genomic_DNA"/>
</dbReference>
<keyword evidence="1" id="KW-0812">Transmembrane</keyword>
<feature type="transmembrane region" description="Helical" evidence="1">
    <location>
        <begin position="6"/>
        <end position="25"/>
    </location>
</feature>
<evidence type="ECO:0000313" key="3">
    <source>
        <dbReference type="Proteomes" id="UP000321816"/>
    </source>
</evidence>
<dbReference type="AlphaFoldDB" id="A0AAJ8LSU2"/>
<keyword evidence="3" id="KW-1185">Reference proteome</keyword>
<proteinExistence type="predicted"/>
<evidence type="ECO:0000313" key="2">
    <source>
        <dbReference type="EMBL" id="WWD79938.1"/>
    </source>
</evidence>
<keyword evidence="1" id="KW-1133">Transmembrane helix</keyword>
<sequence>MMPYEWTLLLENVALPGVVTMYLLIRHEQKMDRLARKIDALKKGK</sequence>
<name>A0AAJ8LSU2_9BACI</name>
<reference evidence="2 3" key="1">
    <citation type="submission" date="2024-01" db="EMBL/GenBank/DDBJ databases">
        <title>Complete Genome Sequence of Alkalicoccus halolimnae BZ-SZ-XJ29T, a Moderately Halophilic Bacterium Isolated from a Salt Lake.</title>
        <authorList>
            <person name="Zhao B."/>
        </authorList>
    </citation>
    <scope>NUCLEOTIDE SEQUENCE [LARGE SCALE GENOMIC DNA]</scope>
    <source>
        <strain evidence="2 3">BZ-SZ-XJ29</strain>
    </source>
</reference>
<dbReference type="RefSeq" id="WP_246125556.1">
    <property type="nucleotide sequence ID" value="NZ_CP144914.1"/>
</dbReference>
<evidence type="ECO:0000256" key="1">
    <source>
        <dbReference type="SAM" id="Phobius"/>
    </source>
</evidence>
<gene>
    <name evidence="2" type="ORF">FTX54_016335</name>
</gene>
<dbReference type="KEGG" id="ahal:FTX54_016335"/>
<accession>A0AAJ8LSU2</accession>
<organism evidence="2 3">
    <name type="scientific">Alkalicoccus halolimnae</name>
    <dbReference type="NCBI Taxonomy" id="1667239"/>
    <lineage>
        <taxon>Bacteria</taxon>
        <taxon>Bacillati</taxon>
        <taxon>Bacillota</taxon>
        <taxon>Bacilli</taxon>
        <taxon>Bacillales</taxon>
        <taxon>Bacillaceae</taxon>
        <taxon>Alkalicoccus</taxon>
    </lineage>
</organism>
<dbReference type="Proteomes" id="UP000321816">
    <property type="component" value="Chromosome"/>
</dbReference>